<evidence type="ECO:0000313" key="2">
    <source>
        <dbReference type="EMBL" id="CAL4254824.1"/>
    </source>
</evidence>
<evidence type="ECO:0000313" key="3">
    <source>
        <dbReference type="Proteomes" id="UP001497623"/>
    </source>
</evidence>
<name>A0AAV2SUT4_MEGNR</name>
<sequence length="124" mass="13550">SMISSASKLLYNATGNRLSFGEIMVVVPEGWTCGGNASISEGIRLNDAHVMVGPSHPVFGNNPWTQQPRGCGEQGDFIYIPEGYLSSPSEEIYGTTGKSWLIQSMNEPFFLNIIKKLICSYTNV</sequence>
<feature type="domain" description="Calcium-activated chloride channel N-terminal" evidence="1">
    <location>
        <begin position="2"/>
        <end position="99"/>
    </location>
</feature>
<proteinExistence type="predicted"/>
<accession>A0AAV2SUT4</accession>
<feature type="non-terminal residue" evidence="2">
    <location>
        <position position="1"/>
    </location>
</feature>
<keyword evidence="3" id="KW-1185">Reference proteome</keyword>
<dbReference type="Proteomes" id="UP001497623">
    <property type="component" value="Unassembled WGS sequence"/>
</dbReference>
<reference evidence="2 3" key="1">
    <citation type="submission" date="2024-05" db="EMBL/GenBank/DDBJ databases">
        <authorList>
            <person name="Wallberg A."/>
        </authorList>
    </citation>
    <scope>NUCLEOTIDE SEQUENCE [LARGE SCALE GENOMIC DNA]</scope>
</reference>
<evidence type="ECO:0000259" key="1">
    <source>
        <dbReference type="Pfam" id="PF08434"/>
    </source>
</evidence>
<dbReference type="InterPro" id="IPR013642">
    <property type="entry name" value="CLCA_N"/>
</dbReference>
<gene>
    <name evidence="2" type="ORF">MNOR_LOCUS41979</name>
</gene>
<comment type="caution">
    <text evidence="2">The sequence shown here is derived from an EMBL/GenBank/DDBJ whole genome shotgun (WGS) entry which is preliminary data.</text>
</comment>
<protein>
    <recommendedName>
        <fullName evidence="1">Calcium-activated chloride channel N-terminal domain-containing protein</fullName>
    </recommendedName>
</protein>
<organism evidence="2 3">
    <name type="scientific">Meganyctiphanes norvegica</name>
    <name type="common">Northern krill</name>
    <name type="synonym">Thysanopoda norvegica</name>
    <dbReference type="NCBI Taxonomy" id="48144"/>
    <lineage>
        <taxon>Eukaryota</taxon>
        <taxon>Metazoa</taxon>
        <taxon>Ecdysozoa</taxon>
        <taxon>Arthropoda</taxon>
        <taxon>Crustacea</taxon>
        <taxon>Multicrustacea</taxon>
        <taxon>Malacostraca</taxon>
        <taxon>Eumalacostraca</taxon>
        <taxon>Eucarida</taxon>
        <taxon>Euphausiacea</taxon>
        <taxon>Euphausiidae</taxon>
        <taxon>Meganyctiphanes</taxon>
    </lineage>
</organism>
<dbReference type="Pfam" id="PF08434">
    <property type="entry name" value="CLCA"/>
    <property type="match status" value="1"/>
</dbReference>
<dbReference type="EMBL" id="CAXKWB010184824">
    <property type="protein sequence ID" value="CAL4254824.1"/>
    <property type="molecule type" value="Genomic_DNA"/>
</dbReference>
<dbReference type="AlphaFoldDB" id="A0AAV2SUT4"/>